<gene>
    <name evidence="3" type="ORF">SAMN02982922_4588</name>
</gene>
<proteinExistence type="inferred from homology"/>
<dbReference type="Gene3D" id="2.30.30.760">
    <property type="match status" value="1"/>
</dbReference>
<name>A0A1X7PLR7_9HYPH</name>
<accession>A0A1X7PLR7</accession>
<evidence type="ECO:0000256" key="1">
    <source>
        <dbReference type="RuleBase" id="RU362063"/>
    </source>
</evidence>
<feature type="chain" id="PRO_5011822748" description="Flagella basal body P-ring formation protein FlgA" evidence="1">
    <location>
        <begin position="27"/>
        <end position="154"/>
    </location>
</feature>
<dbReference type="NCBIfam" id="TIGR03170">
    <property type="entry name" value="flgA_cterm"/>
    <property type="match status" value="1"/>
</dbReference>
<dbReference type="GO" id="GO:0044780">
    <property type="term" value="P:bacterial-type flagellum assembly"/>
    <property type="evidence" value="ECO:0007669"/>
    <property type="project" value="InterPro"/>
</dbReference>
<dbReference type="PANTHER" id="PTHR36307:SF1">
    <property type="entry name" value="FLAGELLA BASAL BODY P-RING FORMATION PROTEIN FLGA"/>
    <property type="match status" value="1"/>
</dbReference>
<keyword evidence="1" id="KW-1005">Bacterial flagellum biogenesis</keyword>
<dbReference type="Pfam" id="PF13144">
    <property type="entry name" value="ChapFlgA"/>
    <property type="match status" value="1"/>
</dbReference>
<keyword evidence="3" id="KW-0966">Cell projection</keyword>
<comment type="subcellular location">
    <subcellularLocation>
        <location evidence="1">Periplasm</location>
    </subcellularLocation>
</comment>
<keyword evidence="3" id="KW-0282">Flagellum</keyword>
<dbReference type="EMBL" id="FXBL01000004">
    <property type="protein sequence ID" value="SMH51967.1"/>
    <property type="molecule type" value="Genomic_DNA"/>
</dbReference>
<dbReference type="CDD" id="cd11614">
    <property type="entry name" value="SAF_CpaB_FlgA_like"/>
    <property type="match status" value="1"/>
</dbReference>
<dbReference type="AlphaFoldDB" id="A0A1X7PLR7"/>
<reference evidence="4" key="1">
    <citation type="submission" date="2017-04" db="EMBL/GenBank/DDBJ databases">
        <authorList>
            <person name="Varghese N."/>
            <person name="Submissions S."/>
        </authorList>
    </citation>
    <scope>NUCLEOTIDE SEQUENCE [LARGE SCALE GENOMIC DNA]</scope>
    <source>
        <strain evidence="4">B5P</strain>
    </source>
</reference>
<keyword evidence="1" id="KW-0574">Periplasm</keyword>
<keyword evidence="3" id="KW-0969">Cilium</keyword>
<sequence length="154" mass="16046">MSAMRRLATFLAGAMAATLWLSAAPAAEMAVVVTRIVYPGETVTADTLDQVALRPSARTTAPFVQDLDQADGKVAKRTLLPGKLIPVSSLRDPYIVEAGEPVTVVFKQGGLTIQATAVPLQPGSLGDVLRLRNADSGKIFTGIVMADGTVRVGG</sequence>
<comment type="similarity">
    <text evidence="1">Belongs to the FlgA family.</text>
</comment>
<keyword evidence="4" id="KW-1185">Reference proteome</keyword>
<evidence type="ECO:0000313" key="3">
    <source>
        <dbReference type="EMBL" id="SMH51967.1"/>
    </source>
</evidence>
<dbReference type="RefSeq" id="WP_244561816.1">
    <property type="nucleotide sequence ID" value="NZ_FXBL01000004.1"/>
</dbReference>
<dbReference type="GO" id="GO:0042597">
    <property type="term" value="C:periplasmic space"/>
    <property type="evidence" value="ECO:0007669"/>
    <property type="project" value="UniProtKB-SubCell"/>
</dbReference>
<keyword evidence="1" id="KW-0732">Signal</keyword>
<dbReference type="PANTHER" id="PTHR36307">
    <property type="entry name" value="FLAGELLA BASAL BODY P-RING FORMATION PROTEIN FLGA"/>
    <property type="match status" value="1"/>
</dbReference>
<evidence type="ECO:0000313" key="4">
    <source>
        <dbReference type="Proteomes" id="UP000193083"/>
    </source>
</evidence>
<feature type="signal peptide" evidence="1">
    <location>
        <begin position="1"/>
        <end position="26"/>
    </location>
</feature>
<dbReference type="Proteomes" id="UP000193083">
    <property type="component" value="Unassembled WGS sequence"/>
</dbReference>
<dbReference type="InterPro" id="IPR039246">
    <property type="entry name" value="Flagellar_FlgA"/>
</dbReference>
<feature type="domain" description="Flagella basal body P-ring formation protein FlgA SAF" evidence="2">
    <location>
        <begin position="30"/>
        <end position="152"/>
    </location>
</feature>
<comment type="function">
    <text evidence="1">Involved in the assembly process of the P-ring formation. It may associate with FlgF on the rod constituting a structure essential for the P-ring assembly or may act as a modulator protein for the P-ring assembly.</text>
</comment>
<protein>
    <recommendedName>
        <fullName evidence="1">Flagella basal body P-ring formation protein FlgA</fullName>
    </recommendedName>
</protein>
<evidence type="ECO:0000259" key="2">
    <source>
        <dbReference type="Pfam" id="PF13144"/>
    </source>
</evidence>
<dbReference type="InterPro" id="IPR017585">
    <property type="entry name" value="SAF_FlgA"/>
</dbReference>
<organism evidence="3 4">
    <name type="scientific">Mesorhizobium australicum</name>
    <dbReference type="NCBI Taxonomy" id="536018"/>
    <lineage>
        <taxon>Bacteria</taxon>
        <taxon>Pseudomonadati</taxon>
        <taxon>Pseudomonadota</taxon>
        <taxon>Alphaproteobacteria</taxon>
        <taxon>Hyphomicrobiales</taxon>
        <taxon>Phyllobacteriaceae</taxon>
        <taxon>Mesorhizobium</taxon>
    </lineage>
</organism>